<organism evidence="2 3">
    <name type="scientific">Pseudoalteromonas lipolytica</name>
    <dbReference type="NCBI Taxonomy" id="570156"/>
    <lineage>
        <taxon>Bacteria</taxon>
        <taxon>Pseudomonadati</taxon>
        <taxon>Pseudomonadota</taxon>
        <taxon>Gammaproteobacteria</taxon>
        <taxon>Alteromonadales</taxon>
        <taxon>Pseudoalteromonadaceae</taxon>
        <taxon>Pseudoalteromonas</taxon>
    </lineage>
</organism>
<proteinExistence type="predicted"/>
<name>A0AAD0WDI6_9GAMM</name>
<dbReference type="KEGG" id="pdj:D0907_14775"/>
<feature type="transmembrane region" description="Helical" evidence="1">
    <location>
        <begin position="281"/>
        <end position="304"/>
    </location>
</feature>
<feature type="transmembrane region" description="Helical" evidence="1">
    <location>
        <begin position="316"/>
        <end position="336"/>
    </location>
</feature>
<gene>
    <name evidence="2" type="ORF">D0907_14775</name>
</gene>
<keyword evidence="1" id="KW-0812">Transmembrane</keyword>
<evidence type="ECO:0000256" key="1">
    <source>
        <dbReference type="SAM" id="Phobius"/>
    </source>
</evidence>
<evidence type="ECO:0000313" key="3">
    <source>
        <dbReference type="Proteomes" id="UP000264605"/>
    </source>
</evidence>
<accession>A0AAD0WDI6</accession>
<keyword evidence="1" id="KW-1133">Transmembrane helix</keyword>
<feature type="transmembrane region" description="Helical" evidence="1">
    <location>
        <begin position="122"/>
        <end position="141"/>
    </location>
</feature>
<dbReference type="AlphaFoldDB" id="A0AAD0WDI6"/>
<evidence type="ECO:0000313" key="2">
    <source>
        <dbReference type="EMBL" id="AXV66460.1"/>
    </source>
</evidence>
<dbReference type="EMBL" id="CP032090">
    <property type="protein sequence ID" value="AXV66460.1"/>
    <property type="molecule type" value="Genomic_DNA"/>
</dbReference>
<feature type="transmembrane region" description="Helical" evidence="1">
    <location>
        <begin position="221"/>
        <end position="238"/>
    </location>
</feature>
<feature type="transmembrane region" description="Helical" evidence="1">
    <location>
        <begin position="6"/>
        <end position="24"/>
    </location>
</feature>
<feature type="transmembrane region" description="Helical" evidence="1">
    <location>
        <begin position="186"/>
        <end position="209"/>
    </location>
</feature>
<feature type="transmembrane region" description="Helical" evidence="1">
    <location>
        <begin position="31"/>
        <end position="53"/>
    </location>
</feature>
<feature type="transmembrane region" description="Helical" evidence="1">
    <location>
        <begin position="342"/>
        <end position="359"/>
    </location>
</feature>
<keyword evidence="1" id="KW-0472">Membrane</keyword>
<feature type="transmembrane region" description="Helical" evidence="1">
    <location>
        <begin position="153"/>
        <end position="179"/>
    </location>
</feature>
<dbReference type="RefSeq" id="WP_118844685.1">
    <property type="nucleotide sequence ID" value="NZ_CP032090.1"/>
</dbReference>
<protein>
    <submittedName>
        <fullName evidence="2">Uncharacterized protein</fullName>
    </submittedName>
</protein>
<reference evidence="2 3" key="1">
    <citation type="submission" date="2018-08" db="EMBL/GenBank/DDBJ databases">
        <title>Draft genome sequence of Pseudoalteromonas donghaensis HJ51.</title>
        <authorList>
            <person name="Oh J."/>
            <person name="Roh D."/>
        </authorList>
    </citation>
    <scope>NUCLEOTIDE SEQUENCE [LARGE SCALE GENOMIC DNA]</scope>
    <source>
        <strain evidence="2 3">HJ51</strain>
    </source>
</reference>
<dbReference type="GeneID" id="99506740"/>
<feature type="transmembrane region" description="Helical" evidence="1">
    <location>
        <begin position="371"/>
        <end position="390"/>
    </location>
</feature>
<dbReference type="Proteomes" id="UP000264605">
    <property type="component" value="Chromosome"/>
</dbReference>
<feature type="transmembrane region" description="Helical" evidence="1">
    <location>
        <begin position="250"/>
        <end position="269"/>
    </location>
</feature>
<sequence length="391" mass="46223">MFYISYLAVLSICILIFLGVLDFKNKNKTEWLMYLFLFFSICLINSFCVYNNVWPAFHQSDEEYFYKSALYVIDLVEGGASLNEALVNYTWNYKYYGFIVFDGLSIIGAANTPEAHKISITIVLSSLYLIAIRLCILKGYFDRVSLRLVVIPIMLYLSLLNYRDGLISIVCFFMLLSLINKKFLTFFVYLTFLYFLRVEFIFIMLISTFSSLFISFFKRNALLNASFLLAVLVVLILFNNKESFNVSNYVLLPLSFNGVSIFQEIFLFFEGLHYYQDFFLVFMLGVIISFPLFVLKTVFIYYLMYGFNSVNYKDKFIVNFIVHFFLISMFIYTFMLEGMQDRIKLSFTFLLALLFNMVYKDLFSDRRFKYVLCISFVLSFIIAIRNVRWIY</sequence>